<keyword evidence="3 6" id="KW-0812">Transmembrane</keyword>
<dbReference type="InterPro" id="IPR050250">
    <property type="entry name" value="Macrolide_Exporter_MacB"/>
</dbReference>
<name>A0A084J7X1_9CLOT</name>
<protein>
    <recommendedName>
        <fullName evidence="7">ABC3 transporter permease C-terminal domain-containing protein</fullName>
    </recommendedName>
</protein>
<keyword evidence="9" id="KW-1185">Reference proteome</keyword>
<feature type="transmembrane region" description="Helical" evidence="6">
    <location>
        <begin position="346"/>
        <end position="369"/>
    </location>
</feature>
<evidence type="ECO:0000256" key="4">
    <source>
        <dbReference type="ARBA" id="ARBA00022989"/>
    </source>
</evidence>
<feature type="domain" description="ABC3 transporter permease C-terminal" evidence="7">
    <location>
        <begin position="350"/>
        <end position="510"/>
    </location>
</feature>
<proteinExistence type="predicted"/>
<dbReference type="Proteomes" id="UP000028542">
    <property type="component" value="Unassembled WGS sequence"/>
</dbReference>
<evidence type="ECO:0000256" key="5">
    <source>
        <dbReference type="ARBA" id="ARBA00023136"/>
    </source>
</evidence>
<evidence type="ECO:0000256" key="1">
    <source>
        <dbReference type="ARBA" id="ARBA00004651"/>
    </source>
</evidence>
<evidence type="ECO:0000313" key="9">
    <source>
        <dbReference type="Proteomes" id="UP000028542"/>
    </source>
</evidence>
<feature type="transmembrane region" description="Helical" evidence="6">
    <location>
        <begin position="20"/>
        <end position="38"/>
    </location>
</feature>
<dbReference type="InterPro" id="IPR003838">
    <property type="entry name" value="ABC3_permease_C"/>
</dbReference>
<dbReference type="RefSeq" id="WP_035135331.1">
    <property type="nucleotide sequence ID" value="NZ_JPMD01000047.1"/>
</dbReference>
<comment type="subcellular location">
    <subcellularLocation>
        <location evidence="1">Cell membrane</location>
        <topology evidence="1">Multi-pass membrane protein</topology>
    </subcellularLocation>
</comment>
<evidence type="ECO:0000256" key="3">
    <source>
        <dbReference type="ARBA" id="ARBA00022692"/>
    </source>
</evidence>
<dbReference type="EMBL" id="JPMD01000047">
    <property type="protein sequence ID" value="KEZ85055.1"/>
    <property type="molecule type" value="Genomic_DNA"/>
</dbReference>
<evidence type="ECO:0000313" key="8">
    <source>
        <dbReference type="EMBL" id="KEZ85055.1"/>
    </source>
</evidence>
<comment type="caution">
    <text evidence="8">The sequence shown here is derived from an EMBL/GenBank/DDBJ whole genome shotgun (WGS) entry which is preliminary data.</text>
</comment>
<evidence type="ECO:0000259" key="7">
    <source>
        <dbReference type="Pfam" id="PF02687"/>
    </source>
</evidence>
<reference evidence="8 9" key="1">
    <citation type="submission" date="2014-07" db="EMBL/GenBank/DDBJ databases">
        <title>Draft genome of Clostridium sulfidigenes 113A isolated from sediments associated with methane hydrate from Krishna Godavari basin.</title>
        <authorList>
            <person name="Honkalas V.S."/>
            <person name="Dabir A.P."/>
            <person name="Arora P."/>
            <person name="Dhakephalkar P.K."/>
        </authorList>
    </citation>
    <scope>NUCLEOTIDE SEQUENCE [LARGE SCALE GENOMIC DNA]</scope>
    <source>
        <strain evidence="8 9">113A</strain>
    </source>
</reference>
<dbReference type="AlphaFoldDB" id="A0A084J7X1"/>
<keyword evidence="2" id="KW-1003">Cell membrane</keyword>
<accession>A0A084J7X1</accession>
<dbReference type="PANTHER" id="PTHR30572:SF9">
    <property type="entry name" value="ABC TRANSPORTER PERMEASE PROTEIN"/>
    <property type="match status" value="1"/>
</dbReference>
<gene>
    <name evidence="8" type="ORF">IO99_17030</name>
</gene>
<dbReference type="PANTHER" id="PTHR30572">
    <property type="entry name" value="MEMBRANE COMPONENT OF TRANSPORTER-RELATED"/>
    <property type="match status" value="1"/>
</dbReference>
<sequence>MYIFKNALKSITRAKVRNILITIITIIISVSACIALSIRQSAETSREASLDSLEITAQISVDRQSLMKNAESSNDKLKTLQGSQNLSLEEMQIYAQSKFVNDFYYTITSSLNGDITLSSVDTSTTNEEDSINSNGMPVNNPNGNKGFGKMGSQGDFTIIGYSSHDAMTSFKNGTKKITDGTVFDSETTEPQCIVSDELAILNELKIGDSITLVNPNNEEENVAMTVCGIYNNSESSTFQQGNMMGFNASSDPANQIYVSFNALNSIVDKSKSNATVKTDETSGIEISTALRGQESGTYVFSNIENYKAFETDVVALGLDDTIYTISSQDVDSYEQSLIPLNNLSNYSLYFLLVVLIIGAAILIIFNLFAARERKYEIGVLAAIGMNKVKIATQFISEAFIITFISIIISTCIGATISVPIADKLLENQIASVETSNQTTKENFGGEFQGRMDISKGSMSRPSNSKTKFNYVKDITASIDVVVLFQLLGLGILLALISSATAVISILRYEPLKILSNRT</sequence>
<evidence type="ECO:0000256" key="6">
    <source>
        <dbReference type="SAM" id="Phobius"/>
    </source>
</evidence>
<keyword evidence="5 6" id="KW-0472">Membrane</keyword>
<dbReference type="GO" id="GO:0005886">
    <property type="term" value="C:plasma membrane"/>
    <property type="evidence" value="ECO:0007669"/>
    <property type="project" value="UniProtKB-SubCell"/>
</dbReference>
<dbReference type="GO" id="GO:0022857">
    <property type="term" value="F:transmembrane transporter activity"/>
    <property type="evidence" value="ECO:0007669"/>
    <property type="project" value="TreeGrafter"/>
</dbReference>
<dbReference type="eggNOG" id="COG0577">
    <property type="taxonomic scope" value="Bacteria"/>
</dbReference>
<keyword evidence="4 6" id="KW-1133">Transmembrane helix</keyword>
<feature type="transmembrane region" description="Helical" evidence="6">
    <location>
        <begin position="482"/>
        <end position="508"/>
    </location>
</feature>
<feature type="transmembrane region" description="Helical" evidence="6">
    <location>
        <begin position="390"/>
        <end position="416"/>
    </location>
</feature>
<dbReference type="PROSITE" id="PS51257">
    <property type="entry name" value="PROKAR_LIPOPROTEIN"/>
    <property type="match status" value="1"/>
</dbReference>
<dbReference type="STRING" id="318464.IO99_17030"/>
<organism evidence="8 9">
    <name type="scientific">Clostridium sulfidigenes</name>
    <dbReference type="NCBI Taxonomy" id="318464"/>
    <lineage>
        <taxon>Bacteria</taxon>
        <taxon>Bacillati</taxon>
        <taxon>Bacillota</taxon>
        <taxon>Clostridia</taxon>
        <taxon>Eubacteriales</taxon>
        <taxon>Clostridiaceae</taxon>
        <taxon>Clostridium</taxon>
    </lineage>
</organism>
<evidence type="ECO:0000256" key="2">
    <source>
        <dbReference type="ARBA" id="ARBA00022475"/>
    </source>
</evidence>
<dbReference type="Pfam" id="PF02687">
    <property type="entry name" value="FtsX"/>
    <property type="match status" value="1"/>
</dbReference>